<dbReference type="AlphaFoldDB" id="A0A521BCK8"/>
<proteinExistence type="predicted"/>
<protein>
    <submittedName>
        <fullName evidence="2">Uncharacterized protein</fullName>
    </submittedName>
</protein>
<gene>
    <name evidence="2" type="ORF">SAMN06264849_1022</name>
</gene>
<evidence type="ECO:0000313" key="2">
    <source>
        <dbReference type="EMBL" id="SMO44844.1"/>
    </source>
</evidence>
<evidence type="ECO:0000256" key="1">
    <source>
        <dbReference type="SAM" id="SignalP"/>
    </source>
</evidence>
<evidence type="ECO:0000313" key="3">
    <source>
        <dbReference type="Proteomes" id="UP000315636"/>
    </source>
</evidence>
<dbReference type="EMBL" id="FXTI01000002">
    <property type="protein sequence ID" value="SMO44844.1"/>
    <property type="molecule type" value="Genomic_DNA"/>
</dbReference>
<reference evidence="2 3" key="1">
    <citation type="submission" date="2017-05" db="EMBL/GenBank/DDBJ databases">
        <authorList>
            <person name="Varghese N."/>
            <person name="Submissions S."/>
        </authorList>
    </citation>
    <scope>NUCLEOTIDE SEQUENCE [LARGE SCALE GENOMIC DNA]</scope>
    <source>
        <strain evidence="2 3">DSM 45474</strain>
    </source>
</reference>
<feature type="signal peptide" evidence="1">
    <location>
        <begin position="1"/>
        <end position="22"/>
    </location>
</feature>
<keyword evidence="1" id="KW-0732">Signal</keyword>
<keyword evidence="3" id="KW-1185">Reference proteome</keyword>
<organism evidence="2 3">
    <name type="scientific">Melghirimyces algeriensis</name>
    <dbReference type="NCBI Taxonomy" id="910412"/>
    <lineage>
        <taxon>Bacteria</taxon>
        <taxon>Bacillati</taxon>
        <taxon>Bacillota</taxon>
        <taxon>Bacilli</taxon>
        <taxon>Bacillales</taxon>
        <taxon>Thermoactinomycetaceae</taxon>
        <taxon>Melghirimyces</taxon>
    </lineage>
</organism>
<sequence>MKKAFSSLLCGVLFFAMTPVTAAQENHVQKELIPEKNSEVILEKVVFAKEGDREEITIRDTEKVDDQQTAYHMEINREKGTYRTTKKKPLTVNEDNKKVTPHATYYYGWVKAVTDDPPGADLAATTLRLDWVDYGSTIAPTDHSMKRWAANPSTFGTHWYKDWSNLHNPERYDNNRKIRLICNANYYNYDFGDDSKRTDSKHYIRMDAKNNATYSYEVTMTPSGEFSSLLDLDVYTN</sequence>
<feature type="chain" id="PRO_5022072489" evidence="1">
    <location>
        <begin position="23"/>
        <end position="237"/>
    </location>
</feature>
<dbReference type="RefSeq" id="WP_142504326.1">
    <property type="nucleotide sequence ID" value="NZ_FXTI01000002.1"/>
</dbReference>
<dbReference type="OrthoDB" id="2968371at2"/>
<name>A0A521BCK8_9BACL</name>
<accession>A0A521BCK8</accession>
<dbReference type="Proteomes" id="UP000315636">
    <property type="component" value="Unassembled WGS sequence"/>
</dbReference>